<evidence type="ECO:0000313" key="3">
    <source>
        <dbReference type="Proteomes" id="UP001597546"/>
    </source>
</evidence>
<organism evidence="2 3">
    <name type="scientific">Pedobacter alpinus</name>
    <dbReference type="NCBI Taxonomy" id="1590643"/>
    <lineage>
        <taxon>Bacteria</taxon>
        <taxon>Pseudomonadati</taxon>
        <taxon>Bacteroidota</taxon>
        <taxon>Sphingobacteriia</taxon>
        <taxon>Sphingobacteriales</taxon>
        <taxon>Sphingobacteriaceae</taxon>
        <taxon>Pedobacter</taxon>
    </lineage>
</organism>
<dbReference type="InterPro" id="IPR002925">
    <property type="entry name" value="Dienelactn_hydro"/>
</dbReference>
<dbReference type="InterPro" id="IPR051049">
    <property type="entry name" value="Dienelactone_hydrolase-like"/>
</dbReference>
<accession>A0ABW5TQJ5</accession>
<dbReference type="PANTHER" id="PTHR46623:SF6">
    <property type="entry name" value="ALPHA_BETA-HYDROLASES SUPERFAMILY PROTEIN"/>
    <property type="match status" value="1"/>
</dbReference>
<dbReference type="EMBL" id="JBHULV010000020">
    <property type="protein sequence ID" value="MFD2731293.1"/>
    <property type="molecule type" value="Genomic_DNA"/>
</dbReference>
<dbReference type="SUPFAM" id="SSF53474">
    <property type="entry name" value="alpha/beta-Hydrolases"/>
    <property type="match status" value="1"/>
</dbReference>
<dbReference type="Gene3D" id="3.40.50.1820">
    <property type="entry name" value="alpha/beta hydrolase"/>
    <property type="match status" value="1"/>
</dbReference>
<evidence type="ECO:0000313" key="2">
    <source>
        <dbReference type="EMBL" id="MFD2731293.1"/>
    </source>
</evidence>
<name>A0ABW5TQJ5_9SPHI</name>
<dbReference type="Proteomes" id="UP001597546">
    <property type="component" value="Unassembled WGS sequence"/>
</dbReference>
<keyword evidence="3" id="KW-1185">Reference proteome</keyword>
<dbReference type="Pfam" id="PF01738">
    <property type="entry name" value="DLH"/>
    <property type="match status" value="1"/>
</dbReference>
<gene>
    <name evidence="2" type="ORF">ACFSSE_06215</name>
</gene>
<feature type="domain" description="Dienelactone hydrolase" evidence="1">
    <location>
        <begin position="73"/>
        <end position="281"/>
    </location>
</feature>
<comment type="caution">
    <text evidence="2">The sequence shown here is derived from an EMBL/GenBank/DDBJ whole genome shotgun (WGS) entry which is preliminary data.</text>
</comment>
<proteinExistence type="predicted"/>
<dbReference type="InterPro" id="IPR029058">
    <property type="entry name" value="AB_hydrolase_fold"/>
</dbReference>
<dbReference type="PANTHER" id="PTHR46623">
    <property type="entry name" value="CARBOXYMETHYLENEBUTENOLIDASE-RELATED"/>
    <property type="match status" value="1"/>
</dbReference>
<protein>
    <submittedName>
        <fullName evidence="2">Dienelactone hydrolase family protein</fullName>
        <ecNumber evidence="2">3.1.-.-</ecNumber>
    </submittedName>
</protein>
<sequence length="284" mass="31220">MDQKIINLYDEYTHSSKMDRKGFISRLAKITGGMAVALTILPLLENNYAVAGNVDTDDLLITDITYQAKNGIMKAHLAQPKGKKNLGSILVIHENRGLNAHTKDVANRFAKEGYIAMAVDALSPFGGTPTNEDEARALFSKLDAAQNLQNFLDGLNYLRTLPNANGKVACVGFCWGGGMANDLAVNDAKLNAAVAYYGRQAKSDDVPKIKTELLLHYGGLDERINAGITAYREALEKNNIKHQIFIYEGVNHAFNNDTSPTRYNAEAAKLAWDRNLALFKKNID</sequence>
<keyword evidence="2" id="KW-0378">Hydrolase</keyword>
<evidence type="ECO:0000259" key="1">
    <source>
        <dbReference type="Pfam" id="PF01738"/>
    </source>
</evidence>
<reference evidence="3" key="1">
    <citation type="journal article" date="2019" name="Int. J. Syst. Evol. Microbiol.">
        <title>The Global Catalogue of Microorganisms (GCM) 10K type strain sequencing project: providing services to taxonomists for standard genome sequencing and annotation.</title>
        <authorList>
            <consortium name="The Broad Institute Genomics Platform"/>
            <consortium name="The Broad Institute Genome Sequencing Center for Infectious Disease"/>
            <person name="Wu L."/>
            <person name="Ma J."/>
        </authorList>
    </citation>
    <scope>NUCLEOTIDE SEQUENCE [LARGE SCALE GENOMIC DNA]</scope>
    <source>
        <strain evidence="3">KCTC 42456</strain>
    </source>
</reference>
<dbReference type="GO" id="GO:0016787">
    <property type="term" value="F:hydrolase activity"/>
    <property type="evidence" value="ECO:0007669"/>
    <property type="project" value="UniProtKB-KW"/>
</dbReference>
<dbReference type="RefSeq" id="WP_379043961.1">
    <property type="nucleotide sequence ID" value="NZ_JBHSKW010000033.1"/>
</dbReference>
<dbReference type="EC" id="3.1.-.-" evidence="2"/>